<dbReference type="HOGENOM" id="CLU_2606625_0_0_1"/>
<dbReference type="VEuPathDB" id="MicrosporidiaDB:NBO_43g0014"/>
<dbReference type="AlphaFoldDB" id="R0M7P2"/>
<accession>R0M7P2</accession>
<name>R0M7P2_NOSB1</name>
<dbReference type="Proteomes" id="UP000016927">
    <property type="component" value="Unassembled WGS sequence"/>
</dbReference>
<evidence type="ECO:0000313" key="2">
    <source>
        <dbReference type="Proteomes" id="UP000016927"/>
    </source>
</evidence>
<protein>
    <submittedName>
        <fullName evidence="1">Uncharacterized protein</fullName>
    </submittedName>
</protein>
<reference evidence="1 2" key="1">
    <citation type="journal article" date="2013" name="BMC Genomics">
        <title>Comparative genomics of parasitic silkworm microsporidia reveal an association between genome expansion and host adaptation.</title>
        <authorList>
            <person name="Pan G."/>
            <person name="Xu J."/>
            <person name="Li T."/>
            <person name="Xia Q."/>
            <person name="Liu S.L."/>
            <person name="Zhang G."/>
            <person name="Li S."/>
            <person name="Li C."/>
            <person name="Liu H."/>
            <person name="Yang L."/>
            <person name="Liu T."/>
            <person name="Zhang X."/>
            <person name="Wu Z."/>
            <person name="Fan W."/>
            <person name="Dang X."/>
            <person name="Xiang H."/>
            <person name="Tao M."/>
            <person name="Li Y."/>
            <person name="Hu J."/>
            <person name="Li Z."/>
            <person name="Lin L."/>
            <person name="Luo J."/>
            <person name="Geng L."/>
            <person name="Wang L."/>
            <person name="Long M."/>
            <person name="Wan Y."/>
            <person name="He N."/>
            <person name="Zhang Z."/>
            <person name="Lu C."/>
            <person name="Keeling P.J."/>
            <person name="Wang J."/>
            <person name="Xiang Z."/>
            <person name="Zhou Z."/>
        </authorList>
    </citation>
    <scope>NUCLEOTIDE SEQUENCE [LARGE SCALE GENOMIC DNA]</scope>
    <source>
        <strain evidence="2">CQ1 / CVCC 102059</strain>
    </source>
</reference>
<sequence length="79" mass="9442">MQLLSFFMLLFMSCLMILNYVLPHFFFDTPGEIFLKFSPKFNLGMILPVTISFTKINKENNMKKIRRLDVNKIRFLCEL</sequence>
<gene>
    <name evidence="1" type="ORF">NBO_43g0014</name>
</gene>
<evidence type="ECO:0000313" key="1">
    <source>
        <dbReference type="EMBL" id="EOB14009.1"/>
    </source>
</evidence>
<organism evidence="1 2">
    <name type="scientific">Nosema bombycis (strain CQ1 / CVCC 102059)</name>
    <name type="common">Microsporidian parasite</name>
    <name type="synonym">Pebrine of silkworm</name>
    <dbReference type="NCBI Taxonomy" id="578461"/>
    <lineage>
        <taxon>Eukaryota</taxon>
        <taxon>Fungi</taxon>
        <taxon>Fungi incertae sedis</taxon>
        <taxon>Microsporidia</taxon>
        <taxon>Nosematidae</taxon>
        <taxon>Nosema</taxon>
    </lineage>
</organism>
<proteinExistence type="predicted"/>
<keyword evidence="2" id="KW-1185">Reference proteome</keyword>
<dbReference type="EMBL" id="KB908951">
    <property type="protein sequence ID" value="EOB14009.1"/>
    <property type="molecule type" value="Genomic_DNA"/>
</dbReference>